<evidence type="ECO:0000256" key="1">
    <source>
        <dbReference type="SAM" id="SignalP"/>
    </source>
</evidence>
<dbReference type="SUPFAM" id="SSF110087">
    <property type="entry name" value="DR1885-like metal-binding protein"/>
    <property type="match status" value="1"/>
</dbReference>
<reference evidence="2 4" key="1">
    <citation type="submission" date="2017-02" db="EMBL/GenBank/DDBJ databases">
        <title>Novel co-symbiosis in the unique lucinid bivalve Phacoides pectinatus.</title>
        <authorList>
            <person name="Lim S.J."/>
            <person name="Davis B.G."/>
            <person name="Gill D.E."/>
            <person name="Engel A.S."/>
            <person name="Anderson L.C."/>
            <person name="Campbell B.J."/>
        </authorList>
    </citation>
    <scope>NUCLEOTIDE SEQUENCE [LARGE SCALE GENOMIC DNA]</scope>
    <source>
        <strain evidence="2">LUC13016_P6</strain>
    </source>
</reference>
<dbReference type="Proteomes" id="UP000243361">
    <property type="component" value="Unassembled WGS sequence"/>
</dbReference>
<feature type="chain" id="PRO_5042724945" description="Copper chaperone PCu(A)C" evidence="1">
    <location>
        <begin position="24"/>
        <end position="161"/>
    </location>
</feature>
<reference evidence="3 5" key="2">
    <citation type="submission" date="2018-01" db="EMBL/GenBank/DDBJ databases">
        <title>Novel co-symbiosis in the lucinid bivalve Phacoides pectinatus.</title>
        <authorList>
            <person name="Lim S.J."/>
            <person name="Davis B.G."/>
            <person name="Gill D.E."/>
            <person name="Engel A.S."/>
            <person name="Anderson L.C."/>
            <person name="Campbell B.J."/>
        </authorList>
    </citation>
    <scope>NUCLEOTIDE SEQUENCE [LARGE SCALE GENOMIC DNA]</scope>
    <source>
        <strain evidence="3">N3_P5</strain>
    </source>
</reference>
<dbReference type="EMBL" id="PQCO01000127">
    <property type="protein sequence ID" value="PUE04384.1"/>
    <property type="molecule type" value="Genomic_DNA"/>
</dbReference>
<keyword evidence="1" id="KW-0732">Signal</keyword>
<dbReference type="Proteomes" id="UP000250928">
    <property type="component" value="Unassembled WGS sequence"/>
</dbReference>
<name>A0A657PPI7_9GAMM</name>
<evidence type="ECO:0000313" key="2">
    <source>
        <dbReference type="EMBL" id="OQX35831.1"/>
    </source>
</evidence>
<dbReference type="InterPro" id="IPR007410">
    <property type="entry name" value="LpqE-like"/>
</dbReference>
<dbReference type="Pfam" id="PF04314">
    <property type="entry name" value="PCuAC"/>
    <property type="match status" value="1"/>
</dbReference>
<dbReference type="Gene3D" id="2.60.40.1890">
    <property type="entry name" value="PCu(A)C copper chaperone"/>
    <property type="match status" value="1"/>
</dbReference>
<comment type="caution">
    <text evidence="2">The sequence shown here is derived from an EMBL/GenBank/DDBJ whole genome shotgun (WGS) entry which is preliminary data.</text>
</comment>
<dbReference type="EMBL" id="MUIE01000149">
    <property type="protein sequence ID" value="OQX35831.1"/>
    <property type="molecule type" value="Genomic_DNA"/>
</dbReference>
<dbReference type="PANTHER" id="PTHR36302:SF1">
    <property type="entry name" value="COPPER CHAPERONE PCU(A)C"/>
    <property type="match status" value="1"/>
</dbReference>
<sequence length="161" mass="17271">MKMQSIVLACGLALAGLGGAAVAADVAGQVMIKDLYARAVPPGQPNSASFMMIKNTSDRDAALVSARSNVSQVTELHTHIMEDGMMKMRQVPRIELPAGQMVMLKPGGLHVMLIGLQQQLRPGDTVDLTLTFDDGSSTEVSAPVRKLQMKMMQGGMKHMQH</sequence>
<dbReference type="InterPro" id="IPR058248">
    <property type="entry name" value="Lxx211020-like"/>
</dbReference>
<organism evidence="2 4">
    <name type="scientific">Candidatus Sedimenticola endophacoides</name>
    <dbReference type="NCBI Taxonomy" id="2548426"/>
    <lineage>
        <taxon>Bacteria</taxon>
        <taxon>Pseudomonadati</taxon>
        <taxon>Pseudomonadota</taxon>
        <taxon>Gammaproteobacteria</taxon>
        <taxon>Chromatiales</taxon>
        <taxon>Sedimenticolaceae</taxon>
        <taxon>Sedimenticola</taxon>
    </lineage>
</organism>
<proteinExistence type="predicted"/>
<dbReference type="InterPro" id="IPR036182">
    <property type="entry name" value="PCuAC_sf"/>
</dbReference>
<keyword evidence="4" id="KW-1185">Reference proteome</keyword>
<dbReference type="PANTHER" id="PTHR36302">
    <property type="entry name" value="BLR7088 PROTEIN"/>
    <property type="match status" value="1"/>
</dbReference>
<evidence type="ECO:0008006" key="6">
    <source>
        <dbReference type="Google" id="ProtNLM"/>
    </source>
</evidence>
<accession>A0A657PPI7</accession>
<evidence type="ECO:0000313" key="3">
    <source>
        <dbReference type="EMBL" id="PUE04384.1"/>
    </source>
</evidence>
<evidence type="ECO:0000313" key="4">
    <source>
        <dbReference type="Proteomes" id="UP000243361"/>
    </source>
</evidence>
<protein>
    <recommendedName>
        <fullName evidence="6">Copper chaperone PCu(A)C</fullName>
    </recommendedName>
</protein>
<gene>
    <name evidence="2" type="ORF">B0D84_02065</name>
    <name evidence="3" type="ORF">C3L24_03300</name>
</gene>
<feature type="signal peptide" evidence="1">
    <location>
        <begin position="1"/>
        <end position="23"/>
    </location>
</feature>
<dbReference type="AlphaFoldDB" id="A0A657PPI7"/>
<evidence type="ECO:0000313" key="5">
    <source>
        <dbReference type="Proteomes" id="UP000250928"/>
    </source>
</evidence>